<dbReference type="InterPro" id="IPR041694">
    <property type="entry name" value="ADH_N_2"/>
</dbReference>
<dbReference type="Gene3D" id="3.40.50.720">
    <property type="entry name" value="NAD(P)-binding Rossmann-like Domain"/>
    <property type="match status" value="1"/>
</dbReference>
<evidence type="ECO:0000313" key="4">
    <source>
        <dbReference type="Proteomes" id="UP000242957"/>
    </source>
</evidence>
<accession>A0A1H0EIP6</accession>
<dbReference type="FunFam" id="3.40.50.720:FF:000121">
    <property type="entry name" value="Prostaglandin reductase 2"/>
    <property type="match status" value="1"/>
</dbReference>
<dbReference type="Pfam" id="PF16884">
    <property type="entry name" value="ADH_N_2"/>
    <property type="match status" value="1"/>
</dbReference>
<proteinExistence type="predicted"/>
<dbReference type="SUPFAM" id="SSF50129">
    <property type="entry name" value="GroES-like"/>
    <property type="match status" value="1"/>
</dbReference>
<dbReference type="RefSeq" id="WP_169720221.1">
    <property type="nucleotide sequence ID" value="NZ_FNIJ01000005.1"/>
</dbReference>
<keyword evidence="1" id="KW-0560">Oxidoreductase</keyword>
<dbReference type="STRING" id="198616.SAMN05216193_105189"/>
<dbReference type="Gene3D" id="3.90.180.10">
    <property type="entry name" value="Medium-chain alcohol dehydrogenases, catalytic domain"/>
    <property type="match status" value="1"/>
</dbReference>
<evidence type="ECO:0000259" key="2">
    <source>
        <dbReference type="SMART" id="SM00829"/>
    </source>
</evidence>
<evidence type="ECO:0000313" key="3">
    <source>
        <dbReference type="EMBL" id="SDN82212.1"/>
    </source>
</evidence>
<reference evidence="4" key="1">
    <citation type="submission" date="2016-10" db="EMBL/GenBank/DDBJ databases">
        <authorList>
            <person name="Varghese N."/>
            <person name="Submissions S."/>
        </authorList>
    </citation>
    <scope>NUCLEOTIDE SEQUENCE [LARGE SCALE GENOMIC DNA]</scope>
    <source>
        <strain evidence="4">JCM 21621</strain>
    </source>
</reference>
<dbReference type="InterPro" id="IPR045010">
    <property type="entry name" value="MDR_fam"/>
</dbReference>
<feature type="domain" description="Enoyl reductase (ER)" evidence="2">
    <location>
        <begin position="20"/>
        <end position="336"/>
    </location>
</feature>
<dbReference type="InterPro" id="IPR020843">
    <property type="entry name" value="ER"/>
</dbReference>
<evidence type="ECO:0000256" key="1">
    <source>
        <dbReference type="ARBA" id="ARBA00023002"/>
    </source>
</evidence>
<organism evidence="3 4">
    <name type="scientific">Pseudomonas jinjuensis</name>
    <dbReference type="NCBI Taxonomy" id="198616"/>
    <lineage>
        <taxon>Bacteria</taxon>
        <taxon>Pseudomonadati</taxon>
        <taxon>Pseudomonadota</taxon>
        <taxon>Gammaproteobacteria</taxon>
        <taxon>Pseudomonadales</taxon>
        <taxon>Pseudomonadaceae</taxon>
        <taxon>Pseudomonas</taxon>
    </lineage>
</organism>
<protein>
    <recommendedName>
        <fullName evidence="2">Enoyl reductase (ER) domain-containing protein</fullName>
    </recommendedName>
</protein>
<sequence length="360" mass="39289">MNKRPNRQLYLHARPDGVPGSEHIHARSVPVRRPGAGQVLIENLYLSMDPAIRGWMSDQPSYFEPIRLGESIRGSTLGRVIESRHPDYRVGDHVVGIACNAWEDFTVQDGEKVYRIDPTEGFPLSHYMSIFSAVGLTPYFGLLEIGQPRPGETALISAAAGACGSIAGQIARLKGCRVVGIAGSDEKCRWIVEELGFDAAINYKTCGDLNKAIAAACPQGVDIYFDNVGGAILDAALLNLNMFARVVFCGAIAQYNTSDPVPGPFNYWQILAKRATVRGFLAIDFVDQFPEALEDIRGWLRNGELKFAEDIAEGLENTVAAFARLFTGENKGKLMVRLRDEGQPAPTLDELHLAQEGAPA</sequence>
<dbReference type="SMART" id="SM00829">
    <property type="entry name" value="PKS_ER"/>
    <property type="match status" value="1"/>
</dbReference>
<gene>
    <name evidence="3" type="ORF">SAMN05216193_105189</name>
</gene>
<dbReference type="Proteomes" id="UP000242957">
    <property type="component" value="Unassembled WGS sequence"/>
</dbReference>
<dbReference type="SUPFAM" id="SSF51735">
    <property type="entry name" value="NAD(P)-binding Rossmann-fold domains"/>
    <property type="match status" value="1"/>
</dbReference>
<keyword evidence="4" id="KW-1185">Reference proteome</keyword>
<name>A0A1H0EIP6_9PSED</name>
<dbReference type="PANTHER" id="PTHR43205:SF7">
    <property type="entry name" value="PROSTAGLANDIN REDUCTASE 1"/>
    <property type="match status" value="1"/>
</dbReference>
<dbReference type="InterPro" id="IPR011032">
    <property type="entry name" value="GroES-like_sf"/>
</dbReference>
<dbReference type="EMBL" id="FNIJ01000005">
    <property type="protein sequence ID" value="SDN82212.1"/>
    <property type="molecule type" value="Genomic_DNA"/>
</dbReference>
<dbReference type="AlphaFoldDB" id="A0A1H0EIP6"/>
<dbReference type="InterPro" id="IPR013149">
    <property type="entry name" value="ADH-like_C"/>
</dbReference>
<dbReference type="Pfam" id="PF00107">
    <property type="entry name" value="ADH_zinc_N"/>
    <property type="match status" value="1"/>
</dbReference>
<dbReference type="CDD" id="cd05288">
    <property type="entry name" value="PGDH"/>
    <property type="match status" value="1"/>
</dbReference>
<dbReference type="PANTHER" id="PTHR43205">
    <property type="entry name" value="PROSTAGLANDIN REDUCTASE"/>
    <property type="match status" value="1"/>
</dbReference>
<dbReference type="InterPro" id="IPR036291">
    <property type="entry name" value="NAD(P)-bd_dom_sf"/>
</dbReference>
<dbReference type="GO" id="GO:0016628">
    <property type="term" value="F:oxidoreductase activity, acting on the CH-CH group of donors, NAD or NADP as acceptor"/>
    <property type="evidence" value="ECO:0007669"/>
    <property type="project" value="InterPro"/>
</dbReference>